<sequence>WVDCLSLNPLRNSPLTALKSFVGTDQIVTGTDCKWQCWYHPGMCTCSILTLADPRPGLAATEGNGNFTMGGYGQDQ</sequence>
<keyword evidence="2" id="KW-1185">Reference proteome</keyword>
<protein>
    <submittedName>
        <fullName evidence="1">Uncharacterized protein</fullName>
    </submittedName>
</protein>
<evidence type="ECO:0000313" key="2">
    <source>
        <dbReference type="Proteomes" id="UP001147760"/>
    </source>
</evidence>
<accession>A0A9W9WF91</accession>
<dbReference type="Proteomes" id="UP001147760">
    <property type="component" value="Unassembled WGS sequence"/>
</dbReference>
<dbReference type="AlphaFoldDB" id="A0A9W9WF91"/>
<dbReference type="OrthoDB" id="2832284at2759"/>
<evidence type="ECO:0000313" key="1">
    <source>
        <dbReference type="EMBL" id="KAJ5456996.1"/>
    </source>
</evidence>
<name>A0A9W9WF91_9EURO</name>
<dbReference type="EMBL" id="JAPWDO010000009">
    <property type="protein sequence ID" value="KAJ5456996.1"/>
    <property type="molecule type" value="Genomic_DNA"/>
</dbReference>
<proteinExistence type="predicted"/>
<organism evidence="1 2">
    <name type="scientific">Penicillium desertorum</name>
    <dbReference type="NCBI Taxonomy" id="1303715"/>
    <lineage>
        <taxon>Eukaryota</taxon>
        <taxon>Fungi</taxon>
        <taxon>Dikarya</taxon>
        <taxon>Ascomycota</taxon>
        <taxon>Pezizomycotina</taxon>
        <taxon>Eurotiomycetes</taxon>
        <taxon>Eurotiomycetidae</taxon>
        <taxon>Eurotiales</taxon>
        <taxon>Aspergillaceae</taxon>
        <taxon>Penicillium</taxon>
    </lineage>
</organism>
<reference evidence="1" key="1">
    <citation type="submission" date="2022-12" db="EMBL/GenBank/DDBJ databases">
        <authorList>
            <person name="Petersen C."/>
        </authorList>
    </citation>
    <scope>NUCLEOTIDE SEQUENCE</scope>
    <source>
        <strain evidence="1">IBT 17660</strain>
    </source>
</reference>
<feature type="non-terminal residue" evidence="1">
    <location>
        <position position="1"/>
    </location>
</feature>
<comment type="caution">
    <text evidence="1">The sequence shown here is derived from an EMBL/GenBank/DDBJ whole genome shotgun (WGS) entry which is preliminary data.</text>
</comment>
<gene>
    <name evidence="1" type="ORF">N7530_012270</name>
</gene>
<reference evidence="1" key="2">
    <citation type="journal article" date="2023" name="IMA Fungus">
        <title>Comparative genomic study of the Penicillium genus elucidates a diverse pangenome and 15 lateral gene transfer events.</title>
        <authorList>
            <person name="Petersen C."/>
            <person name="Sorensen T."/>
            <person name="Nielsen M.R."/>
            <person name="Sondergaard T.E."/>
            <person name="Sorensen J.L."/>
            <person name="Fitzpatrick D.A."/>
            <person name="Frisvad J.C."/>
            <person name="Nielsen K.L."/>
        </authorList>
    </citation>
    <scope>NUCLEOTIDE SEQUENCE</scope>
    <source>
        <strain evidence="1">IBT 17660</strain>
    </source>
</reference>